<reference evidence="5" key="2">
    <citation type="submission" date="2006-05" db="EMBL/GenBank/DDBJ databases">
        <title>Sequencing of the draft genome and assembly of Desulfuromonas acetoxidans DSM 684.</title>
        <authorList>
            <consortium name="US DOE Joint Genome Institute (JGI-PGF)"/>
            <person name="Copeland A."/>
            <person name="Lucas S."/>
            <person name="Lapidus A."/>
            <person name="Barry K."/>
            <person name="Detter J.C."/>
            <person name="Glavina del Rio T."/>
            <person name="Hammon N."/>
            <person name="Israni S."/>
            <person name="Dalin E."/>
            <person name="Tice H."/>
            <person name="Bruce D."/>
            <person name="Pitluck S."/>
            <person name="Richardson P."/>
        </authorList>
    </citation>
    <scope>NUCLEOTIDE SEQUENCE [LARGE SCALE GENOMIC DNA]</scope>
    <source>
        <strain evidence="5">DSM 684</strain>
    </source>
</reference>
<dbReference type="NCBIfam" id="TIGR01256">
    <property type="entry name" value="modA"/>
    <property type="match status" value="1"/>
</dbReference>
<name>Q1K2L8_DESA6</name>
<dbReference type="GO" id="GO:0015689">
    <property type="term" value="P:molybdate ion transport"/>
    <property type="evidence" value="ECO:0007669"/>
    <property type="project" value="InterPro"/>
</dbReference>
<dbReference type="SUPFAM" id="SSF53850">
    <property type="entry name" value="Periplasmic binding protein-like II"/>
    <property type="match status" value="1"/>
</dbReference>
<evidence type="ECO:0000256" key="4">
    <source>
        <dbReference type="PIRSR" id="PIRSR004846-1"/>
    </source>
</evidence>
<comment type="caution">
    <text evidence="5">The sequence shown here is derived from an EMBL/GenBank/DDBJ whole genome shotgun (WGS) entry which is preliminary data.</text>
</comment>
<dbReference type="OrthoDB" id="9786399at2"/>
<feature type="binding site" evidence="4">
    <location>
        <position position="161"/>
    </location>
    <ligand>
        <name>molybdate</name>
        <dbReference type="ChEBI" id="CHEBI:36264"/>
    </ligand>
</feature>
<dbReference type="EMBL" id="AAEW02000003">
    <property type="protein sequence ID" value="EAT16863.1"/>
    <property type="molecule type" value="Genomic_DNA"/>
</dbReference>
<dbReference type="InterPro" id="IPR050682">
    <property type="entry name" value="ModA/WtpA"/>
</dbReference>
<keyword evidence="4" id="KW-0500">Molybdenum</keyword>
<dbReference type="Proteomes" id="UP000005695">
    <property type="component" value="Unassembled WGS sequence"/>
</dbReference>
<evidence type="ECO:0000256" key="2">
    <source>
        <dbReference type="ARBA" id="ARBA00022723"/>
    </source>
</evidence>
<evidence type="ECO:0000313" key="6">
    <source>
        <dbReference type="Proteomes" id="UP000005695"/>
    </source>
</evidence>
<sequence length="243" mass="26343">MKKIYLILIFVLVANSGFAAELLVFSGAGMRVPMQELGKKFSDETGIDVAFDFDGSGRLGSKMLLGVKPDLFIPGSNKWAQRLKKEGLAEECVAIAYHIPVIITPKGSHKVQSLSDLTLPSVKLALGDLKAAAIGRNNKRLFEKVGLDPAAMNIVARGINVKQLVSWVETGSVDASIVWAADAFQSGQVETIAIPPDVNQIDTIPFCRLKSPGHPVEANLFWQYMLVEAPAVFSRHGFKAIKP</sequence>
<gene>
    <name evidence="5" type="ORF">Dace_2115</name>
</gene>
<dbReference type="CDD" id="cd13517">
    <property type="entry name" value="PBP2_ModA3_like"/>
    <property type="match status" value="1"/>
</dbReference>
<evidence type="ECO:0000256" key="3">
    <source>
        <dbReference type="ARBA" id="ARBA00022729"/>
    </source>
</evidence>
<comment type="similarity">
    <text evidence="1">Belongs to the bacterial solute-binding protein ModA family.</text>
</comment>
<keyword evidence="2 4" id="KW-0479">Metal-binding</keyword>
<dbReference type="PIRSF" id="PIRSF004846">
    <property type="entry name" value="ModA"/>
    <property type="match status" value="1"/>
</dbReference>
<proteinExistence type="inferred from homology"/>
<reference evidence="5" key="1">
    <citation type="submission" date="2006-05" db="EMBL/GenBank/DDBJ databases">
        <title>Annotation of the draft genome assembly of Desulfuromonas acetoxidans DSM 684.</title>
        <authorList>
            <consortium name="US DOE Joint Genome Institute (JGI-ORNL)"/>
            <person name="Larimer F."/>
            <person name="Land M."/>
            <person name="Hauser L."/>
        </authorList>
    </citation>
    <scope>NUCLEOTIDE SEQUENCE [LARGE SCALE GENOMIC DNA]</scope>
    <source>
        <strain evidence="5">DSM 684</strain>
    </source>
</reference>
<dbReference type="AlphaFoldDB" id="Q1K2L8"/>
<dbReference type="GO" id="GO:0046872">
    <property type="term" value="F:metal ion binding"/>
    <property type="evidence" value="ECO:0007669"/>
    <property type="project" value="UniProtKB-KW"/>
</dbReference>
<keyword evidence="3" id="KW-0732">Signal</keyword>
<organism evidence="5 6">
    <name type="scientific">Desulfuromonas acetoxidans (strain DSM 684 / 11070)</name>
    <dbReference type="NCBI Taxonomy" id="281689"/>
    <lineage>
        <taxon>Bacteria</taxon>
        <taxon>Pseudomonadati</taxon>
        <taxon>Thermodesulfobacteriota</taxon>
        <taxon>Desulfuromonadia</taxon>
        <taxon>Desulfuromonadales</taxon>
        <taxon>Desulfuromonadaceae</taxon>
        <taxon>Desulfuromonas</taxon>
    </lineage>
</organism>
<evidence type="ECO:0000313" key="5">
    <source>
        <dbReference type="EMBL" id="EAT16863.1"/>
    </source>
</evidence>
<dbReference type="InterPro" id="IPR005950">
    <property type="entry name" value="ModA"/>
</dbReference>
<dbReference type="Pfam" id="PF13531">
    <property type="entry name" value="SBP_bac_11"/>
    <property type="match status" value="1"/>
</dbReference>
<evidence type="ECO:0000256" key="1">
    <source>
        <dbReference type="ARBA" id="ARBA00009175"/>
    </source>
</evidence>
<dbReference type="PANTHER" id="PTHR30632:SF0">
    <property type="entry name" value="SULFATE-BINDING PROTEIN"/>
    <property type="match status" value="1"/>
</dbReference>
<dbReference type="GO" id="GO:0030973">
    <property type="term" value="F:molybdate ion binding"/>
    <property type="evidence" value="ECO:0007669"/>
    <property type="project" value="TreeGrafter"/>
</dbReference>
<dbReference type="Gene3D" id="3.40.190.10">
    <property type="entry name" value="Periplasmic binding protein-like II"/>
    <property type="match status" value="2"/>
</dbReference>
<dbReference type="RefSeq" id="WP_005998338.1">
    <property type="nucleotide sequence ID" value="NZ_AAEW02000003.1"/>
</dbReference>
<accession>Q1K2L8</accession>
<feature type="binding site" evidence="4">
    <location>
        <position position="56"/>
    </location>
    <ligand>
        <name>molybdate</name>
        <dbReference type="ChEBI" id="CHEBI:36264"/>
    </ligand>
</feature>
<protein>
    <submittedName>
        <fullName evidence="5">Molybdenum ABC transporter, periplasmic molybdate-binding protein</fullName>
    </submittedName>
</protein>
<keyword evidence="6" id="KW-1185">Reference proteome</keyword>
<dbReference type="PANTHER" id="PTHR30632">
    <property type="entry name" value="MOLYBDATE-BINDING PERIPLASMIC PROTEIN"/>
    <property type="match status" value="1"/>
</dbReference>